<evidence type="ECO:0000313" key="1">
    <source>
        <dbReference type="EMBL" id="GME29147.1"/>
    </source>
</evidence>
<organism evidence="1 2">
    <name type="scientific">Neofusicoccum parvum</name>
    <dbReference type="NCBI Taxonomy" id="310453"/>
    <lineage>
        <taxon>Eukaryota</taxon>
        <taxon>Fungi</taxon>
        <taxon>Dikarya</taxon>
        <taxon>Ascomycota</taxon>
        <taxon>Pezizomycotina</taxon>
        <taxon>Dothideomycetes</taxon>
        <taxon>Dothideomycetes incertae sedis</taxon>
        <taxon>Botryosphaeriales</taxon>
        <taxon>Botryosphaeriaceae</taxon>
        <taxon>Neofusicoccum</taxon>
    </lineage>
</organism>
<name>A0ACB5S8R0_9PEZI</name>
<keyword evidence="2" id="KW-1185">Reference proteome</keyword>
<sequence>MLAQSSSGSLIMTQDEALNHAPEHRIASNDEDICTGEATSKPEEKKPDPEKKSGFEKKAGVKRKAAEAMNNGNEMDGESETPSKWGPDIRAPRPKQVPAEELLKMILPYLPSLIQSQIESRFVLDYDKIADLVSEKMHDSVGVTFSSPSKVEAIVDELMKRVNLKSQSVESDIDSTTSQLSDSTKSSPVAPQMDTMPNLLEITDDGEDEDEDSE</sequence>
<proteinExistence type="predicted"/>
<gene>
    <name evidence="1" type="primary">g2209</name>
    <name evidence="1" type="ORF">NpPPO83_00002209</name>
</gene>
<protein>
    <submittedName>
        <fullName evidence="1">Uncharacterized protein</fullName>
    </submittedName>
</protein>
<evidence type="ECO:0000313" key="2">
    <source>
        <dbReference type="Proteomes" id="UP001165186"/>
    </source>
</evidence>
<accession>A0ACB5S8R0</accession>
<dbReference type="EMBL" id="BSXG01000056">
    <property type="protein sequence ID" value="GME29147.1"/>
    <property type="molecule type" value="Genomic_DNA"/>
</dbReference>
<dbReference type="Proteomes" id="UP001165186">
    <property type="component" value="Unassembled WGS sequence"/>
</dbReference>
<reference evidence="1" key="1">
    <citation type="submission" date="2024-09" db="EMBL/GenBank/DDBJ databases">
        <title>Draft Genome Sequences of Neofusicoccum parvum.</title>
        <authorList>
            <person name="Ashida A."/>
            <person name="Camagna M."/>
            <person name="Tanaka A."/>
            <person name="Takemoto D."/>
        </authorList>
    </citation>
    <scope>NUCLEOTIDE SEQUENCE</scope>
    <source>
        <strain evidence="1">PPO83</strain>
    </source>
</reference>
<comment type="caution">
    <text evidence="1">The sequence shown here is derived from an EMBL/GenBank/DDBJ whole genome shotgun (WGS) entry which is preliminary data.</text>
</comment>